<evidence type="ECO:0000313" key="1">
    <source>
        <dbReference type="EMBL" id="CSB50519.1"/>
    </source>
</evidence>
<evidence type="ECO:0000313" key="2">
    <source>
        <dbReference type="Proteomes" id="UP000046067"/>
    </source>
</evidence>
<dbReference type="Proteomes" id="UP000046067">
    <property type="component" value="Unassembled WGS sequence"/>
</dbReference>
<dbReference type="EMBL" id="CWQJ01000001">
    <property type="protein sequence ID" value="CSB50519.1"/>
    <property type="molecule type" value="Genomic_DNA"/>
</dbReference>
<name>A0A655UHF3_VIBCL</name>
<proteinExistence type="predicted"/>
<accession>A0A655UHF3</accession>
<protein>
    <submittedName>
        <fullName evidence="1">Uncharacterized protein</fullName>
    </submittedName>
</protein>
<dbReference type="AlphaFoldDB" id="A0A655UHF3"/>
<sequence>MARQVLRAGNQNVFYFTDFTSYQAGITLWANSENHIPFSGVEIVGLVTHHQLNMNIGIFFHKGIEHRHHHSFCQIGWCRNTNAPRRTTTFIGDLFCH</sequence>
<reference evidence="1 2" key="1">
    <citation type="submission" date="2015-07" db="EMBL/GenBank/DDBJ databases">
        <authorList>
            <consortium name="Pathogen Informatics"/>
        </authorList>
    </citation>
    <scope>NUCLEOTIDE SEQUENCE [LARGE SCALE GENOMIC DNA]</scope>
    <source>
        <strain evidence="1 2">A325</strain>
    </source>
</reference>
<organism evidence="1 2">
    <name type="scientific">Vibrio cholerae</name>
    <dbReference type="NCBI Taxonomy" id="666"/>
    <lineage>
        <taxon>Bacteria</taxon>
        <taxon>Pseudomonadati</taxon>
        <taxon>Pseudomonadota</taxon>
        <taxon>Gammaproteobacteria</taxon>
        <taxon>Vibrionales</taxon>
        <taxon>Vibrionaceae</taxon>
        <taxon>Vibrio</taxon>
    </lineage>
</organism>
<gene>
    <name evidence="1" type="ORF">ERS013201_00046</name>
</gene>